<comment type="subcellular location">
    <subcellularLocation>
        <location evidence="1">Cell membrane</location>
        <topology evidence="1">Multi-pass membrane protein</topology>
    </subcellularLocation>
    <subcellularLocation>
        <location evidence="6">Membrane</location>
        <topology evidence="6">Multi-pass membrane protein</topology>
    </subcellularLocation>
</comment>
<keyword evidence="2" id="KW-1003">Cell membrane</keyword>
<keyword evidence="4 7" id="KW-1133">Transmembrane helix</keyword>
<keyword evidence="6" id="KW-0653">Protein transport</keyword>
<keyword evidence="3 7" id="KW-0812">Transmembrane</keyword>
<evidence type="ECO:0000256" key="7">
    <source>
        <dbReference type="SAM" id="Phobius"/>
    </source>
</evidence>
<feature type="domain" description="MotA/TolQ/ExbB proton channel" evidence="8">
    <location>
        <begin position="77"/>
        <end position="126"/>
    </location>
</feature>
<dbReference type="Proteomes" id="UP001501692">
    <property type="component" value="Unassembled WGS sequence"/>
</dbReference>
<feature type="transmembrane region" description="Helical" evidence="7">
    <location>
        <begin position="113"/>
        <end position="135"/>
    </location>
</feature>
<dbReference type="EMBL" id="BAABJK010000006">
    <property type="protein sequence ID" value="GAA4970818.1"/>
    <property type="molecule type" value="Genomic_DNA"/>
</dbReference>
<evidence type="ECO:0000313" key="9">
    <source>
        <dbReference type="EMBL" id="GAA4970818.1"/>
    </source>
</evidence>
<feature type="transmembrane region" description="Helical" evidence="7">
    <location>
        <begin position="33"/>
        <end position="54"/>
    </location>
</feature>
<evidence type="ECO:0000256" key="3">
    <source>
        <dbReference type="ARBA" id="ARBA00022692"/>
    </source>
</evidence>
<evidence type="ECO:0000256" key="2">
    <source>
        <dbReference type="ARBA" id="ARBA00022475"/>
    </source>
</evidence>
<keyword evidence="10" id="KW-1185">Reference proteome</keyword>
<reference evidence="10" key="1">
    <citation type="journal article" date="2019" name="Int. J. Syst. Evol. Microbiol.">
        <title>The Global Catalogue of Microorganisms (GCM) 10K type strain sequencing project: providing services to taxonomists for standard genome sequencing and annotation.</title>
        <authorList>
            <consortium name="The Broad Institute Genomics Platform"/>
            <consortium name="The Broad Institute Genome Sequencing Center for Infectious Disease"/>
            <person name="Wu L."/>
            <person name="Ma J."/>
        </authorList>
    </citation>
    <scope>NUCLEOTIDE SEQUENCE [LARGE SCALE GENOMIC DNA]</scope>
    <source>
        <strain evidence="10">JCM 18287</strain>
    </source>
</reference>
<accession>A0ABP9HH95</accession>
<keyword evidence="6" id="KW-0813">Transport</keyword>
<comment type="similarity">
    <text evidence="6">Belongs to the exbB/tolQ family.</text>
</comment>
<keyword evidence="5 7" id="KW-0472">Membrane</keyword>
<evidence type="ECO:0000256" key="5">
    <source>
        <dbReference type="ARBA" id="ARBA00023136"/>
    </source>
</evidence>
<dbReference type="InterPro" id="IPR002898">
    <property type="entry name" value="MotA_ExbB_proton_chnl"/>
</dbReference>
<proteinExistence type="inferred from homology"/>
<evidence type="ECO:0000256" key="4">
    <source>
        <dbReference type="ARBA" id="ARBA00022989"/>
    </source>
</evidence>
<name>A0ABP9HH95_9FLAO</name>
<evidence type="ECO:0000313" key="10">
    <source>
        <dbReference type="Proteomes" id="UP001501692"/>
    </source>
</evidence>
<dbReference type="Pfam" id="PF01618">
    <property type="entry name" value="MotA_ExbB"/>
    <property type="match status" value="1"/>
</dbReference>
<comment type="caution">
    <text evidence="9">The sequence shown here is derived from an EMBL/GenBank/DDBJ whole genome shotgun (WGS) entry which is preliminary data.</text>
</comment>
<evidence type="ECO:0000256" key="1">
    <source>
        <dbReference type="ARBA" id="ARBA00004651"/>
    </source>
</evidence>
<gene>
    <name evidence="9" type="ORF">GCM10023315_20910</name>
</gene>
<sequence length="141" mass="15116">MFVTCLIKTIIMKSFPVLVSNPFADRFMEGGPLFMSLILICLLLALAFVVMGFINLKKDVLKSKKMTSLASDTSILGLVFGFLGSIIGMITAFDAIEAIGDVSQGMMAGGLKVSFLTTVFGAVTFILPRIGIIILKALQKS</sequence>
<feature type="transmembrane region" description="Helical" evidence="7">
    <location>
        <begin position="75"/>
        <end position="93"/>
    </location>
</feature>
<protein>
    <recommendedName>
        <fullName evidence="8">MotA/TolQ/ExbB proton channel domain-containing protein</fullName>
    </recommendedName>
</protein>
<evidence type="ECO:0000256" key="6">
    <source>
        <dbReference type="RuleBase" id="RU004057"/>
    </source>
</evidence>
<organism evidence="9 10">
    <name type="scientific">Algibacter aquimarinus</name>
    <dbReference type="NCBI Taxonomy" id="1136748"/>
    <lineage>
        <taxon>Bacteria</taxon>
        <taxon>Pseudomonadati</taxon>
        <taxon>Bacteroidota</taxon>
        <taxon>Flavobacteriia</taxon>
        <taxon>Flavobacteriales</taxon>
        <taxon>Flavobacteriaceae</taxon>
        <taxon>Algibacter</taxon>
    </lineage>
</organism>
<evidence type="ECO:0000259" key="8">
    <source>
        <dbReference type="Pfam" id="PF01618"/>
    </source>
</evidence>